<dbReference type="Pfam" id="PF02786">
    <property type="entry name" value="CPSase_L_D2"/>
    <property type="match status" value="1"/>
</dbReference>
<evidence type="ECO:0000256" key="2">
    <source>
        <dbReference type="ARBA" id="ARBA00003761"/>
    </source>
</evidence>
<dbReference type="PROSITE" id="PS50975">
    <property type="entry name" value="ATP_GRASP"/>
    <property type="match status" value="1"/>
</dbReference>
<dbReference type="Gene3D" id="2.40.50.100">
    <property type="match status" value="1"/>
</dbReference>
<organism evidence="16">
    <name type="scientific">Mantoniella antarctica</name>
    <dbReference type="NCBI Taxonomy" id="81844"/>
    <lineage>
        <taxon>Eukaryota</taxon>
        <taxon>Viridiplantae</taxon>
        <taxon>Chlorophyta</taxon>
        <taxon>Mamiellophyceae</taxon>
        <taxon>Mamiellales</taxon>
        <taxon>Mamiellaceae</taxon>
        <taxon>Mantoniella</taxon>
    </lineage>
</organism>
<evidence type="ECO:0000256" key="6">
    <source>
        <dbReference type="ARBA" id="ARBA00022840"/>
    </source>
</evidence>
<keyword evidence="4" id="KW-0479">Metal-binding</keyword>
<accession>A0A7S0SIV4</accession>
<dbReference type="InterPro" id="IPR055268">
    <property type="entry name" value="PCB-like"/>
</dbReference>
<feature type="domain" description="Biotin carboxylation" evidence="14">
    <location>
        <begin position="124"/>
        <end position="574"/>
    </location>
</feature>
<feature type="domain" description="ATP-grasp" evidence="13">
    <location>
        <begin position="244"/>
        <end position="441"/>
    </location>
</feature>
<evidence type="ECO:0000256" key="4">
    <source>
        <dbReference type="ARBA" id="ARBA00022723"/>
    </source>
</evidence>
<dbReference type="InterPro" id="IPR011764">
    <property type="entry name" value="Biotin_carboxylation_dom"/>
</dbReference>
<dbReference type="CDD" id="cd06850">
    <property type="entry name" value="biotinyl_domain"/>
    <property type="match status" value="1"/>
</dbReference>
<dbReference type="SUPFAM" id="SSF89000">
    <property type="entry name" value="post-HMGL domain-like"/>
    <property type="match status" value="1"/>
</dbReference>
<feature type="domain" description="Lipoyl-binding" evidence="12">
    <location>
        <begin position="1202"/>
        <end position="1271"/>
    </location>
</feature>
<keyword evidence="6 10" id="KW-0067">ATP-binding</keyword>
<sequence length="1273" mass="137275">MSSAAASVASASAAATVSGCRRRSSRRAALTASAVSAAAGPLASRAASTSMHRLAGVGNPATAAARRICRRQHQQYARSGGRGAAVVASSEGTAARDASKSEPEEDVDEASPALDAILRSNSGGLNKIMCANRGEIAVRVFRAGTELGMRTVAIFSEVDRLATHRYKADESYMVNAGETPVGAYLGYEGIIKAAKQNGVQAIHPGYGFLSENADFARRCEEEGIIFIGPRSETITQMGDKVIAKALAIECGLPVVPGSDTATSDVEDAVKFAEEFGMPIMLKAAMGGGGRGMRVVRSMFEIRDAFTRASSEALAGFGDGRMFLERYVEAPRHIEVQILADGFGNVVHLAERDCSVQRRHQKVVELAPAAYLDDTLRRTLHDDAVRLAKHVGYRNAGTVEFMVDKQGRHYFLEVNPRIQVEHTVTEEVTGIDLVQSQILIAGGASLADIGIRSQDDIKVQGFAMQCRITSEDPQMNFAPDFGRVEVYRPPGGMGIRLDGEVVVGSRVSPNYDSLLVKLTCKEKDFSRVIQKMYRALAEFRIRGVKTNIPFLLNVLKAETFLSGNFATDFVDATPSLFQLDQRTDDMTKLLTYLAEVAVNGAKHPGALGPAPTVMEPTPPTPAADEPPRGYKQLIDEQGPAAFAKAIRDHKGLLIMDTTWRDAHQSALATRMRTRDLLASAPATADALAGAYSLEMWGGATFDVALRFLHECPWRRLELLREAVPNVPFQMLLRGANAVGYTSYADNVVNAFVKEARVAGIDIFRVFDSLNYVDNLKFGIDSVRAANGVVEATVCYTGDVSDPSRTKYTLDYYLDLTEQLVAHGIDVLAIKDMAGLLKPRAATMLVGAIRAKFPDLPIHVHTHDTAGTGVASMIAAAEAGADVVDVCTDAMAGLTSQPSMGALIGSTAGTELDTGLLMPKILKLNTYWEQTRGLYSPFESGIKAGSADVYIHEMPGGQYTNLKFQAFSNGLGSEWDRIKAAYATANEILGDIIKVTPSSKVVGDLAQFLVANDLNATSVVDQAETLSFPTSVVEYFQGYIGQPVGGFPEPLRSRVLKGKDNGYATRPGCEIKDVNLDELQAALKRKHAKRDVSFRDTLSAAMYPAVFDDYVRKQNVYGRVTMLPTKAFLMGLDIDEECEIELRSGVRVSVKLKAIGELLFNGNREVFFEMNGIPRVVEIEDKTEEGTTKKTRLASREKSNPEDMGSVGAPMAGEVVEVLVKEGQEVKAGCPLVVLSAMKMETTVSAPCDGKLKHIGVVVKDAISAGDLLVAIEAV</sequence>
<dbReference type="SUPFAM" id="SSF51246">
    <property type="entry name" value="Rudiment single hybrid motif"/>
    <property type="match status" value="1"/>
</dbReference>
<dbReference type="CDD" id="cd07937">
    <property type="entry name" value="DRE_TIM_PC_TC_5S"/>
    <property type="match status" value="1"/>
</dbReference>
<evidence type="ECO:0000259" key="14">
    <source>
        <dbReference type="PROSITE" id="PS50979"/>
    </source>
</evidence>
<dbReference type="NCBIfam" id="TIGR01235">
    <property type="entry name" value="pyruv_carbox"/>
    <property type="match status" value="1"/>
</dbReference>
<name>A0A7S0SIV4_9CHLO</name>
<dbReference type="InterPro" id="IPR000089">
    <property type="entry name" value="Biotin_lipoyl"/>
</dbReference>
<evidence type="ECO:0000259" key="15">
    <source>
        <dbReference type="PROSITE" id="PS50991"/>
    </source>
</evidence>
<feature type="compositionally biased region" description="Basic and acidic residues" evidence="11">
    <location>
        <begin position="1180"/>
        <end position="1199"/>
    </location>
</feature>
<evidence type="ECO:0000256" key="7">
    <source>
        <dbReference type="ARBA" id="ARBA00023267"/>
    </source>
</evidence>
<dbReference type="GO" id="GO:0016421">
    <property type="term" value="F:CoA carboxylase activity"/>
    <property type="evidence" value="ECO:0007669"/>
    <property type="project" value="UniProtKB-ARBA"/>
</dbReference>
<dbReference type="GO" id="GO:0005737">
    <property type="term" value="C:cytoplasm"/>
    <property type="evidence" value="ECO:0007669"/>
    <property type="project" value="TreeGrafter"/>
</dbReference>
<dbReference type="GO" id="GO:0004075">
    <property type="term" value="F:biotin carboxylase activity"/>
    <property type="evidence" value="ECO:0007669"/>
    <property type="project" value="UniProtKB-EC"/>
</dbReference>
<feature type="region of interest" description="Disordered" evidence="11">
    <location>
        <begin position="1180"/>
        <end position="1205"/>
    </location>
</feature>
<dbReference type="Pfam" id="PF02436">
    <property type="entry name" value="PYC_OADA"/>
    <property type="match status" value="1"/>
</dbReference>
<dbReference type="NCBIfam" id="NF006761">
    <property type="entry name" value="PRK09282.1"/>
    <property type="match status" value="1"/>
</dbReference>
<dbReference type="EMBL" id="HBFC01016629">
    <property type="protein sequence ID" value="CAD8707152.1"/>
    <property type="molecule type" value="Transcribed_RNA"/>
</dbReference>
<dbReference type="SUPFAM" id="SSF51230">
    <property type="entry name" value="Single hybrid motif"/>
    <property type="match status" value="1"/>
</dbReference>
<dbReference type="Pfam" id="PF00289">
    <property type="entry name" value="Biotin_carb_N"/>
    <property type="match status" value="1"/>
</dbReference>
<dbReference type="InterPro" id="IPR003379">
    <property type="entry name" value="Carboxylase_cons_dom"/>
</dbReference>
<feature type="region of interest" description="Disordered" evidence="11">
    <location>
        <begin position="605"/>
        <end position="624"/>
    </location>
</feature>
<dbReference type="GO" id="GO:0006094">
    <property type="term" value="P:gluconeogenesis"/>
    <property type="evidence" value="ECO:0007669"/>
    <property type="project" value="InterPro"/>
</dbReference>
<dbReference type="InterPro" id="IPR000891">
    <property type="entry name" value="PYR_CT"/>
</dbReference>
<dbReference type="NCBIfam" id="NF009554">
    <property type="entry name" value="PRK12999.1"/>
    <property type="match status" value="1"/>
</dbReference>
<feature type="region of interest" description="Disordered" evidence="11">
    <location>
        <begin position="72"/>
        <end position="112"/>
    </location>
</feature>
<dbReference type="InterPro" id="IPR013785">
    <property type="entry name" value="Aldolase_TIM"/>
</dbReference>
<dbReference type="GO" id="GO:0004736">
    <property type="term" value="F:pyruvate carboxylase activity"/>
    <property type="evidence" value="ECO:0007669"/>
    <property type="project" value="InterPro"/>
</dbReference>
<dbReference type="AlphaFoldDB" id="A0A7S0SIV4"/>
<dbReference type="InterPro" id="IPR011761">
    <property type="entry name" value="ATP-grasp"/>
</dbReference>
<evidence type="ECO:0000256" key="1">
    <source>
        <dbReference type="ARBA" id="ARBA00001953"/>
    </source>
</evidence>
<feature type="domain" description="Pyruvate carboxyltransferase" evidence="15">
    <location>
        <begin position="651"/>
        <end position="920"/>
    </location>
</feature>
<dbReference type="InterPro" id="IPR005481">
    <property type="entry name" value="BC-like_N"/>
</dbReference>
<dbReference type="SUPFAM" id="SSF56059">
    <property type="entry name" value="Glutathione synthetase ATP-binding domain-like"/>
    <property type="match status" value="1"/>
</dbReference>
<dbReference type="GO" id="GO:0046872">
    <property type="term" value="F:metal ion binding"/>
    <property type="evidence" value="ECO:0007669"/>
    <property type="project" value="UniProtKB-KW"/>
</dbReference>
<dbReference type="InterPro" id="IPR005479">
    <property type="entry name" value="CPAse_ATP-bd"/>
</dbReference>
<dbReference type="FunFam" id="3.30.1490.20:FF:000018">
    <property type="entry name" value="Biotin carboxylase"/>
    <property type="match status" value="1"/>
</dbReference>
<reference evidence="16" key="1">
    <citation type="submission" date="2021-01" db="EMBL/GenBank/DDBJ databases">
        <authorList>
            <person name="Corre E."/>
            <person name="Pelletier E."/>
            <person name="Niang G."/>
            <person name="Scheremetjew M."/>
            <person name="Finn R."/>
            <person name="Kale V."/>
            <person name="Holt S."/>
            <person name="Cochrane G."/>
            <person name="Meng A."/>
            <person name="Brown T."/>
            <person name="Cohen L."/>
        </authorList>
    </citation>
    <scope>NUCLEOTIDE SEQUENCE</scope>
    <source>
        <strain evidence="16">SL-175</strain>
    </source>
</reference>
<dbReference type="InterPro" id="IPR005930">
    <property type="entry name" value="Pyruv_COase"/>
</dbReference>
<dbReference type="SUPFAM" id="SSF52440">
    <property type="entry name" value="PreATP-grasp domain"/>
    <property type="match status" value="1"/>
</dbReference>
<proteinExistence type="predicted"/>
<dbReference type="PROSITE" id="PS50968">
    <property type="entry name" value="BIOTINYL_LIPOYL"/>
    <property type="match status" value="1"/>
</dbReference>
<comment type="subunit">
    <text evidence="9">Acetyl-CoA carboxylase is a heterohexamer composed of biotin carboxyl carrier protein, biotin carboxylase and two subunits each of ACCase subunit alpha and ACCase plastid-coded subunit beta (accD).</text>
</comment>
<dbReference type="PROSITE" id="PS50991">
    <property type="entry name" value="PYR_CT"/>
    <property type="match status" value="1"/>
</dbReference>
<evidence type="ECO:0000256" key="8">
    <source>
        <dbReference type="ARBA" id="ARBA00048600"/>
    </source>
</evidence>
<dbReference type="InterPro" id="IPR016185">
    <property type="entry name" value="PreATP-grasp_dom_sf"/>
</dbReference>
<gene>
    <name evidence="16" type="ORF">MANT1106_LOCUS9835</name>
</gene>
<comment type="catalytic activity">
    <reaction evidence="8">
        <text>N(6)-biotinyl-L-lysyl-[protein] + hydrogencarbonate + ATP = N(6)-carboxybiotinyl-L-lysyl-[protein] + ADP + phosphate + H(+)</text>
        <dbReference type="Rhea" id="RHEA:13501"/>
        <dbReference type="Rhea" id="RHEA-COMP:10505"/>
        <dbReference type="Rhea" id="RHEA-COMP:10506"/>
        <dbReference type="ChEBI" id="CHEBI:15378"/>
        <dbReference type="ChEBI" id="CHEBI:17544"/>
        <dbReference type="ChEBI" id="CHEBI:30616"/>
        <dbReference type="ChEBI" id="CHEBI:43474"/>
        <dbReference type="ChEBI" id="CHEBI:83144"/>
        <dbReference type="ChEBI" id="CHEBI:83145"/>
        <dbReference type="ChEBI" id="CHEBI:456216"/>
        <dbReference type="EC" id="6.3.4.14"/>
    </reaction>
</comment>
<keyword evidence="3" id="KW-0436">Ligase</keyword>
<dbReference type="FunFam" id="3.40.50.20:FF:000010">
    <property type="entry name" value="Propionyl-CoA carboxylase subunit alpha"/>
    <property type="match status" value="1"/>
</dbReference>
<dbReference type="Gene3D" id="3.30.470.20">
    <property type="entry name" value="ATP-grasp fold, B domain"/>
    <property type="match status" value="1"/>
</dbReference>
<dbReference type="FunFam" id="2.40.50.100:FF:000003">
    <property type="entry name" value="Acetyl-CoA carboxylase biotin carboxyl carrier protein"/>
    <property type="match status" value="1"/>
</dbReference>
<protein>
    <recommendedName>
        <fullName evidence="17">Pyruvate carboxylase</fullName>
    </recommendedName>
</protein>
<dbReference type="PANTHER" id="PTHR43778">
    <property type="entry name" value="PYRUVATE CARBOXYLASE"/>
    <property type="match status" value="1"/>
</dbReference>
<evidence type="ECO:0000259" key="12">
    <source>
        <dbReference type="PROSITE" id="PS50968"/>
    </source>
</evidence>
<dbReference type="SMART" id="SM00878">
    <property type="entry name" value="Biotin_carb_C"/>
    <property type="match status" value="1"/>
</dbReference>
<evidence type="ECO:0000256" key="11">
    <source>
        <dbReference type="SAM" id="MobiDB-lite"/>
    </source>
</evidence>
<comment type="cofactor">
    <cofactor evidence="1">
        <name>biotin</name>
        <dbReference type="ChEBI" id="CHEBI:57586"/>
    </cofactor>
</comment>
<dbReference type="InterPro" id="IPR011053">
    <property type="entry name" value="Single_hybrid_motif"/>
</dbReference>
<dbReference type="PANTHER" id="PTHR43778:SF2">
    <property type="entry name" value="PYRUVATE CARBOXYLASE, MITOCHONDRIAL"/>
    <property type="match status" value="1"/>
</dbReference>
<dbReference type="PROSITE" id="PS50979">
    <property type="entry name" value="BC"/>
    <property type="match status" value="1"/>
</dbReference>
<dbReference type="Pfam" id="PF02785">
    <property type="entry name" value="Biotin_carb_C"/>
    <property type="match status" value="1"/>
</dbReference>
<evidence type="ECO:0000313" key="16">
    <source>
        <dbReference type="EMBL" id="CAD8707152.1"/>
    </source>
</evidence>
<dbReference type="Gene3D" id="3.20.20.70">
    <property type="entry name" value="Aldolase class I"/>
    <property type="match status" value="1"/>
</dbReference>
<evidence type="ECO:0000256" key="9">
    <source>
        <dbReference type="ARBA" id="ARBA00062964"/>
    </source>
</evidence>
<comment type="function">
    <text evidence="2">This protein is a component of the acetyl coenzyme A carboxylase complex; first, biotin carboxylase catalyzes the carboxylation of the carrier protein and then the transcarboxylase transfers the carboxyl group to form malonyl-CoA.</text>
</comment>
<dbReference type="InterPro" id="IPR011054">
    <property type="entry name" value="Rudment_hybrid_motif"/>
</dbReference>
<evidence type="ECO:0000259" key="13">
    <source>
        <dbReference type="PROSITE" id="PS50975"/>
    </source>
</evidence>
<dbReference type="SUPFAM" id="SSF51569">
    <property type="entry name" value="Aldolase"/>
    <property type="match status" value="1"/>
</dbReference>
<evidence type="ECO:0000256" key="3">
    <source>
        <dbReference type="ARBA" id="ARBA00022598"/>
    </source>
</evidence>
<dbReference type="Pfam" id="PF00364">
    <property type="entry name" value="Biotin_lipoyl"/>
    <property type="match status" value="1"/>
</dbReference>
<evidence type="ECO:0008006" key="17">
    <source>
        <dbReference type="Google" id="ProtNLM"/>
    </source>
</evidence>
<keyword evidence="5 10" id="KW-0547">Nucleotide-binding</keyword>
<dbReference type="FunFam" id="3.20.20.70:FF:000033">
    <property type="entry name" value="Pyruvate carboxylase"/>
    <property type="match status" value="1"/>
</dbReference>
<evidence type="ECO:0000256" key="5">
    <source>
        <dbReference type="ARBA" id="ARBA00022741"/>
    </source>
</evidence>
<dbReference type="Pfam" id="PF00682">
    <property type="entry name" value="HMGL-like"/>
    <property type="match status" value="1"/>
</dbReference>
<dbReference type="InterPro" id="IPR005482">
    <property type="entry name" value="Biotin_COase_C"/>
</dbReference>
<dbReference type="PROSITE" id="PS00867">
    <property type="entry name" value="CPSASE_2"/>
    <property type="match status" value="1"/>
</dbReference>
<keyword evidence="7" id="KW-0092">Biotin</keyword>
<dbReference type="FunFam" id="3.30.470.20:FF:000012">
    <property type="entry name" value="Pyruvate carboxylase"/>
    <property type="match status" value="1"/>
</dbReference>
<evidence type="ECO:0000256" key="10">
    <source>
        <dbReference type="PROSITE-ProRule" id="PRU00409"/>
    </source>
</evidence>
<dbReference type="GO" id="GO:0005524">
    <property type="term" value="F:ATP binding"/>
    <property type="evidence" value="ECO:0007669"/>
    <property type="project" value="UniProtKB-UniRule"/>
</dbReference>